<dbReference type="PANTHER" id="PTHR22835:SF659">
    <property type="entry name" value="GDSL LIPASE_ACYLHYDROLASE, PUTATIVE (AFU_ORTHOLOGUE AFUA_2G00510)-RELATED"/>
    <property type="match status" value="1"/>
</dbReference>
<organism evidence="2 3">
    <name type="scientific">Leptolyngbya foveolarum</name>
    <dbReference type="NCBI Taxonomy" id="47253"/>
    <lineage>
        <taxon>Bacteria</taxon>
        <taxon>Bacillati</taxon>
        <taxon>Cyanobacteriota</taxon>
        <taxon>Cyanophyceae</taxon>
        <taxon>Leptolyngbyales</taxon>
        <taxon>Leptolyngbyaceae</taxon>
        <taxon>Leptolyngbya group</taxon>
        <taxon>Leptolyngbya</taxon>
    </lineage>
</organism>
<dbReference type="SUPFAM" id="SSF52266">
    <property type="entry name" value="SGNH hydrolase"/>
    <property type="match status" value="1"/>
</dbReference>
<dbReference type="CDD" id="cd01846">
    <property type="entry name" value="fatty_acyltransferase_like"/>
    <property type="match status" value="1"/>
</dbReference>
<proteinExistence type="inferred from homology"/>
<dbReference type="InterPro" id="IPR008265">
    <property type="entry name" value="Lipase_GDSL_AS"/>
</dbReference>
<dbReference type="InterPro" id="IPR001087">
    <property type="entry name" value="GDSL"/>
</dbReference>
<reference evidence="3" key="1">
    <citation type="submission" date="2018-04" db="EMBL/GenBank/DDBJ databases">
        <authorList>
            <person name="Cornet L."/>
        </authorList>
    </citation>
    <scope>NUCLEOTIDE SEQUENCE [LARGE SCALE GENOMIC DNA]</scope>
</reference>
<name>A0A2W4TW50_9CYAN</name>
<gene>
    <name evidence="2" type="ORF">DCF25_19920</name>
</gene>
<evidence type="ECO:0000313" key="3">
    <source>
        <dbReference type="Proteomes" id="UP000249354"/>
    </source>
</evidence>
<dbReference type="PROSITE" id="PS01098">
    <property type="entry name" value="LIPASE_GDSL_SER"/>
    <property type="match status" value="1"/>
</dbReference>
<protein>
    <submittedName>
        <fullName evidence="2">PEP-CTERM sorting domain-containing protein</fullName>
    </submittedName>
</protein>
<dbReference type="AlphaFoldDB" id="A0A2W4TW50"/>
<dbReference type="InterPro" id="IPR036514">
    <property type="entry name" value="SGNH_hydro_sf"/>
</dbReference>
<dbReference type="GO" id="GO:0006629">
    <property type="term" value="P:lipid metabolic process"/>
    <property type="evidence" value="ECO:0007669"/>
    <property type="project" value="InterPro"/>
</dbReference>
<dbReference type="PANTHER" id="PTHR22835">
    <property type="entry name" value="ZINC FINGER FYVE DOMAIN CONTAINING PROTEIN"/>
    <property type="match status" value="1"/>
</dbReference>
<dbReference type="EMBL" id="QBMC01000199">
    <property type="protein sequence ID" value="PZO11177.1"/>
    <property type="molecule type" value="Genomic_DNA"/>
</dbReference>
<evidence type="ECO:0000313" key="2">
    <source>
        <dbReference type="EMBL" id="PZO11177.1"/>
    </source>
</evidence>
<dbReference type="Gene3D" id="3.40.50.1110">
    <property type="entry name" value="SGNH hydrolase"/>
    <property type="match status" value="1"/>
</dbReference>
<dbReference type="Proteomes" id="UP000249354">
    <property type="component" value="Unassembled WGS sequence"/>
</dbReference>
<dbReference type="GO" id="GO:0016298">
    <property type="term" value="F:lipase activity"/>
    <property type="evidence" value="ECO:0007669"/>
    <property type="project" value="InterPro"/>
</dbReference>
<sequence length="329" mass="35189">MGKAFSIEKMPFIISAYKMLLSILAPKRPLKTDDYSAIKRIFKGGSLGVVSLSAVAIALFQPTLPVQATEFSQIYAFGDSLSDTGNAFAKTGLPPEPYFKGHFSNGPVWAEYLADDLGIPETNFAYGGALSGEFGRLQFGSAPAVAVPGALAQAKAFVASSPQADDQALYIIWVGANDYLSGQARDFTKPVDNIRQAVLILEQAGAKNFLLVNLPKLGDLPLFQATAAQPRQIAALNDLVFKHNQALAQTTVDLNRSGAVNVELLDVYTLYESVAAGALGPSDTTDVCTLIAACINNLDTQNSYLFWDSLHPTTAAHRLIADTALEVLR</sequence>
<comment type="caution">
    <text evidence="2">The sequence shown here is derived from an EMBL/GenBank/DDBJ whole genome shotgun (WGS) entry which is preliminary data.</text>
</comment>
<accession>A0A2W4TW50</accession>
<evidence type="ECO:0000256" key="1">
    <source>
        <dbReference type="ARBA" id="ARBA00008668"/>
    </source>
</evidence>
<reference evidence="2 3" key="2">
    <citation type="submission" date="2018-06" db="EMBL/GenBank/DDBJ databases">
        <title>Metagenomic assembly of (sub)arctic Cyanobacteria and their associated microbiome from non-axenic cultures.</title>
        <authorList>
            <person name="Baurain D."/>
        </authorList>
    </citation>
    <scope>NUCLEOTIDE SEQUENCE [LARGE SCALE GENOMIC DNA]</scope>
    <source>
        <strain evidence="2">ULC129bin1</strain>
    </source>
</reference>
<dbReference type="Pfam" id="PF00657">
    <property type="entry name" value="Lipase_GDSL"/>
    <property type="match status" value="1"/>
</dbReference>
<comment type="similarity">
    <text evidence="1">Belongs to the 'GDSL' lipolytic enzyme family.</text>
</comment>